<dbReference type="EMBL" id="KB446545">
    <property type="protein sequence ID" value="EME39568.1"/>
    <property type="molecule type" value="Genomic_DNA"/>
</dbReference>
<gene>
    <name evidence="1" type="ORF">DOTSEDRAFT_48035</name>
</gene>
<evidence type="ECO:0000313" key="2">
    <source>
        <dbReference type="Proteomes" id="UP000016933"/>
    </source>
</evidence>
<name>M2WKR2_DOTSN</name>
<reference evidence="2" key="1">
    <citation type="journal article" date="2012" name="PLoS Genet.">
        <title>The genomes of the fungal plant pathogens Cladosporium fulvum and Dothistroma septosporum reveal adaptation to different hosts and lifestyles but also signatures of common ancestry.</title>
        <authorList>
            <person name="de Wit P.J.G.M."/>
            <person name="van der Burgt A."/>
            <person name="Oekmen B."/>
            <person name="Stergiopoulos I."/>
            <person name="Abd-Elsalam K.A."/>
            <person name="Aerts A.L."/>
            <person name="Bahkali A.H."/>
            <person name="Beenen H.G."/>
            <person name="Chettri P."/>
            <person name="Cox M.P."/>
            <person name="Datema E."/>
            <person name="de Vries R.P."/>
            <person name="Dhillon B."/>
            <person name="Ganley A.R."/>
            <person name="Griffiths S.A."/>
            <person name="Guo Y."/>
            <person name="Hamelin R.C."/>
            <person name="Henrissat B."/>
            <person name="Kabir M.S."/>
            <person name="Jashni M.K."/>
            <person name="Kema G."/>
            <person name="Klaubauf S."/>
            <person name="Lapidus A."/>
            <person name="Levasseur A."/>
            <person name="Lindquist E."/>
            <person name="Mehrabi R."/>
            <person name="Ohm R.A."/>
            <person name="Owen T.J."/>
            <person name="Salamov A."/>
            <person name="Schwelm A."/>
            <person name="Schijlen E."/>
            <person name="Sun H."/>
            <person name="van den Burg H.A."/>
            <person name="van Ham R.C.H.J."/>
            <person name="Zhang S."/>
            <person name="Goodwin S.B."/>
            <person name="Grigoriev I.V."/>
            <person name="Collemare J."/>
            <person name="Bradshaw R.E."/>
        </authorList>
    </citation>
    <scope>NUCLEOTIDE SEQUENCE [LARGE SCALE GENOMIC DNA]</scope>
    <source>
        <strain evidence="2">NZE10 / CBS 128990</strain>
    </source>
</reference>
<evidence type="ECO:0000313" key="1">
    <source>
        <dbReference type="EMBL" id="EME39568.1"/>
    </source>
</evidence>
<dbReference type="Proteomes" id="UP000016933">
    <property type="component" value="Unassembled WGS sequence"/>
</dbReference>
<proteinExistence type="predicted"/>
<dbReference type="HOGENOM" id="CLU_2589725_0_0_1"/>
<reference evidence="1 2" key="2">
    <citation type="journal article" date="2012" name="PLoS Pathog.">
        <title>Diverse lifestyles and strategies of plant pathogenesis encoded in the genomes of eighteen Dothideomycetes fungi.</title>
        <authorList>
            <person name="Ohm R.A."/>
            <person name="Feau N."/>
            <person name="Henrissat B."/>
            <person name="Schoch C.L."/>
            <person name="Horwitz B.A."/>
            <person name="Barry K.W."/>
            <person name="Condon B.J."/>
            <person name="Copeland A.C."/>
            <person name="Dhillon B."/>
            <person name="Glaser F."/>
            <person name="Hesse C.N."/>
            <person name="Kosti I."/>
            <person name="LaButti K."/>
            <person name="Lindquist E.A."/>
            <person name="Lucas S."/>
            <person name="Salamov A.A."/>
            <person name="Bradshaw R.E."/>
            <person name="Ciuffetti L."/>
            <person name="Hamelin R.C."/>
            <person name="Kema G.H.J."/>
            <person name="Lawrence C."/>
            <person name="Scott J.A."/>
            <person name="Spatafora J.W."/>
            <person name="Turgeon B.G."/>
            <person name="de Wit P.J.G.M."/>
            <person name="Zhong S."/>
            <person name="Goodwin S.B."/>
            <person name="Grigoriev I.V."/>
        </authorList>
    </citation>
    <scope>NUCLEOTIDE SEQUENCE [LARGE SCALE GENOMIC DNA]</scope>
    <source>
        <strain evidence="2">NZE10 / CBS 128990</strain>
    </source>
</reference>
<protein>
    <submittedName>
        <fullName evidence="1">Uncharacterized protein</fullName>
    </submittedName>
</protein>
<keyword evidence="2" id="KW-1185">Reference proteome</keyword>
<accession>M2WKR2</accession>
<dbReference type="AlphaFoldDB" id="M2WKR2"/>
<sequence>MSGIAGKFLRGKRSPGSCYAMPVVGVQRTNSPNSECQSDAYLLELWHSSAEASAWKRLVGKASIARQPLDSRLPKRLATT</sequence>
<organism evidence="1 2">
    <name type="scientific">Dothistroma septosporum (strain NZE10 / CBS 128990)</name>
    <name type="common">Red band needle blight fungus</name>
    <name type="synonym">Mycosphaerella pini</name>
    <dbReference type="NCBI Taxonomy" id="675120"/>
    <lineage>
        <taxon>Eukaryota</taxon>
        <taxon>Fungi</taxon>
        <taxon>Dikarya</taxon>
        <taxon>Ascomycota</taxon>
        <taxon>Pezizomycotina</taxon>
        <taxon>Dothideomycetes</taxon>
        <taxon>Dothideomycetidae</taxon>
        <taxon>Mycosphaerellales</taxon>
        <taxon>Mycosphaerellaceae</taxon>
        <taxon>Dothistroma</taxon>
    </lineage>
</organism>